<dbReference type="AlphaFoldDB" id="A0A0A9RCF7"/>
<evidence type="ECO:0000313" key="1">
    <source>
        <dbReference type="EMBL" id="JAD66302.1"/>
    </source>
</evidence>
<proteinExistence type="predicted"/>
<accession>A0A0A9RCF7</accession>
<name>A0A0A9RCF7_ARUDO</name>
<protein>
    <submittedName>
        <fullName evidence="1">Me3</fullName>
    </submittedName>
</protein>
<organism evidence="1">
    <name type="scientific">Arundo donax</name>
    <name type="common">Giant reed</name>
    <name type="synonym">Donax arundinaceus</name>
    <dbReference type="NCBI Taxonomy" id="35708"/>
    <lineage>
        <taxon>Eukaryota</taxon>
        <taxon>Viridiplantae</taxon>
        <taxon>Streptophyta</taxon>
        <taxon>Embryophyta</taxon>
        <taxon>Tracheophyta</taxon>
        <taxon>Spermatophyta</taxon>
        <taxon>Magnoliopsida</taxon>
        <taxon>Liliopsida</taxon>
        <taxon>Poales</taxon>
        <taxon>Poaceae</taxon>
        <taxon>PACMAD clade</taxon>
        <taxon>Arundinoideae</taxon>
        <taxon>Arundineae</taxon>
        <taxon>Arundo</taxon>
    </lineage>
</organism>
<reference evidence="1" key="2">
    <citation type="journal article" date="2015" name="Data Brief">
        <title>Shoot transcriptome of the giant reed, Arundo donax.</title>
        <authorList>
            <person name="Barrero R.A."/>
            <person name="Guerrero F.D."/>
            <person name="Moolhuijzen P."/>
            <person name="Goolsby J.A."/>
            <person name="Tidwell J."/>
            <person name="Bellgard S.E."/>
            <person name="Bellgard M.I."/>
        </authorList>
    </citation>
    <scope>NUCLEOTIDE SEQUENCE</scope>
    <source>
        <tissue evidence="1">Shoot tissue taken approximately 20 cm above the soil surface</tissue>
    </source>
</reference>
<reference evidence="1" key="1">
    <citation type="submission" date="2014-09" db="EMBL/GenBank/DDBJ databases">
        <authorList>
            <person name="Magalhaes I.L.F."/>
            <person name="Oliveira U."/>
            <person name="Santos F.R."/>
            <person name="Vidigal T.H.D.A."/>
            <person name="Brescovit A.D."/>
            <person name="Santos A.J."/>
        </authorList>
    </citation>
    <scope>NUCLEOTIDE SEQUENCE</scope>
    <source>
        <tissue evidence="1">Shoot tissue taken approximately 20 cm above the soil surface</tissue>
    </source>
</reference>
<sequence length="45" mass="4956">MQGIVLLTSCGCSLPLLPLLLVPLVDIVPVYTYVISVVMLWKQNL</sequence>
<dbReference type="EMBL" id="GBRH01231593">
    <property type="protein sequence ID" value="JAD66302.1"/>
    <property type="molecule type" value="Transcribed_RNA"/>
</dbReference>